<evidence type="ECO:0000313" key="2">
    <source>
        <dbReference type="EMBL" id="OUN03224.1"/>
    </source>
</evidence>
<dbReference type="OrthoDB" id="1086617at2"/>
<reference evidence="1 4" key="3">
    <citation type="journal article" date="2019" name="Nat. Med.">
        <title>A library of human gut bacterial isolates paired with longitudinal multiomics data enables mechanistic microbiome research.</title>
        <authorList>
            <person name="Poyet M."/>
            <person name="Groussin M."/>
            <person name="Gibbons S.M."/>
            <person name="Avila-Pacheco J."/>
            <person name="Jiang X."/>
            <person name="Kearney S.M."/>
            <person name="Perrotta A.R."/>
            <person name="Berdy B."/>
            <person name="Zhao S."/>
            <person name="Lieberman T.D."/>
            <person name="Swanson P.K."/>
            <person name="Smith M."/>
            <person name="Roesemann S."/>
            <person name="Alexander J.E."/>
            <person name="Rich S.A."/>
            <person name="Livny J."/>
            <person name="Vlamakis H."/>
            <person name="Clish C."/>
            <person name="Bullock K."/>
            <person name="Deik A."/>
            <person name="Scott J."/>
            <person name="Pierce K.A."/>
            <person name="Xavier R.J."/>
            <person name="Alm E.J."/>
        </authorList>
    </citation>
    <scope>NUCLEOTIDE SEQUENCE [LARGE SCALE GENOMIC DNA]</scope>
    <source>
        <strain evidence="1 4">BIOML-A266</strain>
    </source>
</reference>
<reference evidence="3" key="1">
    <citation type="submission" date="2017-04" db="EMBL/GenBank/DDBJ databases">
        <title>Function of individual gut microbiota members based on whole genome sequencing of pure cultures obtained from chicken caecum.</title>
        <authorList>
            <person name="Medvecky M."/>
            <person name="Cejkova D."/>
            <person name="Polansky O."/>
            <person name="Karasova D."/>
            <person name="Kubasova T."/>
            <person name="Cizek A."/>
            <person name="Rychlik I."/>
        </authorList>
    </citation>
    <scope>NUCLEOTIDE SEQUENCE [LARGE SCALE GENOMIC DNA]</scope>
    <source>
        <strain evidence="3">An90</strain>
    </source>
</reference>
<evidence type="ECO:0000313" key="4">
    <source>
        <dbReference type="Proteomes" id="UP000322940"/>
    </source>
</evidence>
<organism evidence="2 3">
    <name type="scientific">Alistipes onderdonkii</name>
    <dbReference type="NCBI Taxonomy" id="328813"/>
    <lineage>
        <taxon>Bacteria</taxon>
        <taxon>Pseudomonadati</taxon>
        <taxon>Bacteroidota</taxon>
        <taxon>Bacteroidia</taxon>
        <taxon>Bacteroidales</taxon>
        <taxon>Rikenellaceae</taxon>
        <taxon>Alistipes</taxon>
    </lineage>
</organism>
<dbReference type="RefSeq" id="WP_018696186.1">
    <property type="nucleotide sequence ID" value="NZ_AP025562.1"/>
</dbReference>
<dbReference type="eggNOG" id="ENOG50326B1">
    <property type="taxonomic scope" value="Bacteria"/>
</dbReference>
<dbReference type="Proteomes" id="UP000322940">
    <property type="component" value="Unassembled WGS sequence"/>
</dbReference>
<protein>
    <recommendedName>
        <fullName evidence="5">Transcriptional regulator</fullName>
    </recommendedName>
</protein>
<dbReference type="AlphaFoldDB" id="A0A1Y3QU72"/>
<comment type="caution">
    <text evidence="2">The sequence shown here is derived from an EMBL/GenBank/DDBJ whole genome shotgun (WGS) entry which is preliminary data.</text>
</comment>
<accession>A0A1Y3QU72</accession>
<dbReference type="EMBL" id="VVXH01000003">
    <property type="protein sequence ID" value="KAA2379942.1"/>
    <property type="molecule type" value="Genomic_DNA"/>
</dbReference>
<evidence type="ECO:0000313" key="3">
    <source>
        <dbReference type="Proteomes" id="UP000195772"/>
    </source>
</evidence>
<name>A0A1Y3QU72_9BACT</name>
<dbReference type="EMBL" id="NFHB01000005">
    <property type="protein sequence ID" value="OUN03224.1"/>
    <property type="molecule type" value="Genomic_DNA"/>
</dbReference>
<evidence type="ECO:0000313" key="1">
    <source>
        <dbReference type="EMBL" id="KAA2379942.1"/>
    </source>
</evidence>
<dbReference type="Proteomes" id="UP000195772">
    <property type="component" value="Unassembled WGS sequence"/>
</dbReference>
<reference evidence="2" key="2">
    <citation type="journal article" date="2018" name="BMC Genomics">
        <title>Whole genome sequencing and function prediction of 133 gut anaerobes isolated from chicken caecum in pure cultures.</title>
        <authorList>
            <person name="Medvecky M."/>
            <person name="Cejkova D."/>
            <person name="Polansky O."/>
            <person name="Karasova D."/>
            <person name="Kubasova T."/>
            <person name="Cizek A."/>
            <person name="Rychlik I."/>
        </authorList>
    </citation>
    <scope>NUCLEOTIDE SEQUENCE</scope>
    <source>
        <strain evidence="2">An90</strain>
    </source>
</reference>
<gene>
    <name evidence="2" type="ORF">B5G41_09340</name>
    <name evidence="1" type="ORF">F2Y10_04170</name>
</gene>
<sequence>MENDNQQQVKSFYRILEEGIAKLPADVRGALYRPCAVDCVKDVVLTELRRQFEECGCDLDRQYTKYGRSEYFFADVIEPGRVYEVGYPRCLCPQVDAGFVDSAAHCECSRQSILYVLEELLPGRDIRVEELETVLSGGEKCRFRVIVG</sequence>
<proteinExistence type="predicted"/>
<evidence type="ECO:0008006" key="5">
    <source>
        <dbReference type="Google" id="ProtNLM"/>
    </source>
</evidence>